<dbReference type="RefSeq" id="WP_183572110.1">
    <property type="nucleotide sequence ID" value="NZ_JACHOP010000021.1"/>
</dbReference>
<accession>A0A840ZM58</accession>
<dbReference type="AlphaFoldDB" id="A0A840ZM58"/>
<keyword evidence="2" id="KW-1185">Reference proteome</keyword>
<protein>
    <submittedName>
        <fullName evidence="1">Uncharacterized protein</fullName>
    </submittedName>
</protein>
<comment type="caution">
    <text evidence="1">The sequence shown here is derived from an EMBL/GenBank/DDBJ whole genome shotgun (WGS) entry which is preliminary data.</text>
</comment>
<gene>
    <name evidence="1" type="ORF">HNR00_003974</name>
</gene>
<reference evidence="1 2" key="1">
    <citation type="submission" date="2020-08" db="EMBL/GenBank/DDBJ databases">
        <title>Genomic Encyclopedia of Type Strains, Phase IV (KMG-IV): sequencing the most valuable type-strain genomes for metagenomic binning, comparative biology and taxonomic classification.</title>
        <authorList>
            <person name="Goeker M."/>
        </authorList>
    </citation>
    <scope>NUCLEOTIDE SEQUENCE [LARGE SCALE GENOMIC DNA]</scope>
    <source>
        <strain evidence="1 2">DSM 2163</strain>
    </source>
</reference>
<evidence type="ECO:0000313" key="2">
    <source>
        <dbReference type="Proteomes" id="UP000583454"/>
    </source>
</evidence>
<evidence type="ECO:0000313" key="1">
    <source>
        <dbReference type="EMBL" id="MBB5759242.1"/>
    </source>
</evidence>
<dbReference type="Proteomes" id="UP000583454">
    <property type="component" value="Unassembled WGS sequence"/>
</dbReference>
<organism evidence="1 2">
    <name type="scientific">Methylorubrum rhodinum</name>
    <dbReference type="NCBI Taxonomy" id="29428"/>
    <lineage>
        <taxon>Bacteria</taxon>
        <taxon>Pseudomonadati</taxon>
        <taxon>Pseudomonadota</taxon>
        <taxon>Alphaproteobacteria</taxon>
        <taxon>Hyphomicrobiales</taxon>
        <taxon>Methylobacteriaceae</taxon>
        <taxon>Methylorubrum</taxon>
    </lineage>
</organism>
<dbReference type="EMBL" id="JACHOP010000021">
    <property type="protein sequence ID" value="MBB5759242.1"/>
    <property type="molecule type" value="Genomic_DNA"/>
</dbReference>
<proteinExistence type="predicted"/>
<name>A0A840ZM58_9HYPH</name>
<sequence length="78" mass="8737">MMDFQDLPAWARRRLARRFQRGGNERIVRWMSVPAGRGAAPEREEPALAESPSDNVFAFVPRPEAAAFDERPRAAAVG</sequence>